<organism evidence="7 8">
    <name type="scientific">Candidatus Entotheonella gemina</name>
    <dbReference type="NCBI Taxonomy" id="1429439"/>
    <lineage>
        <taxon>Bacteria</taxon>
        <taxon>Pseudomonadati</taxon>
        <taxon>Nitrospinota/Tectimicrobiota group</taxon>
        <taxon>Candidatus Tectimicrobiota</taxon>
        <taxon>Candidatus Entotheonellia</taxon>
        <taxon>Candidatus Entotheonellales</taxon>
        <taxon>Candidatus Entotheonellaceae</taxon>
        <taxon>Candidatus Entotheonella</taxon>
    </lineage>
</organism>
<evidence type="ECO:0000256" key="6">
    <source>
        <dbReference type="SAM" id="Phobius"/>
    </source>
</evidence>
<dbReference type="Proteomes" id="UP000019140">
    <property type="component" value="Unassembled WGS sequence"/>
</dbReference>
<name>W4LZD4_9BACT</name>
<evidence type="ECO:0000313" key="7">
    <source>
        <dbReference type="EMBL" id="ETX03263.1"/>
    </source>
</evidence>
<keyword evidence="3 6" id="KW-1133">Transmembrane helix</keyword>
<keyword evidence="8" id="KW-1185">Reference proteome</keyword>
<evidence type="ECO:0000256" key="4">
    <source>
        <dbReference type="ARBA" id="ARBA00023054"/>
    </source>
</evidence>
<dbReference type="EMBL" id="AZHX01001450">
    <property type="protein sequence ID" value="ETX03263.1"/>
    <property type="molecule type" value="Genomic_DNA"/>
</dbReference>
<keyword evidence="4" id="KW-0175">Coiled coil</keyword>
<evidence type="ECO:0000256" key="5">
    <source>
        <dbReference type="ARBA" id="ARBA00023136"/>
    </source>
</evidence>
<feature type="transmembrane region" description="Helical" evidence="6">
    <location>
        <begin position="142"/>
        <end position="164"/>
    </location>
</feature>
<dbReference type="AlphaFoldDB" id="W4LZD4"/>
<evidence type="ECO:0000313" key="8">
    <source>
        <dbReference type="Proteomes" id="UP000019140"/>
    </source>
</evidence>
<gene>
    <name evidence="7" type="ORF">ETSY2_33865</name>
</gene>
<evidence type="ECO:0000256" key="2">
    <source>
        <dbReference type="ARBA" id="ARBA00022692"/>
    </source>
</evidence>
<dbReference type="Pfam" id="PF07798">
    <property type="entry name" value="CCDC90-like"/>
    <property type="match status" value="1"/>
</dbReference>
<reference evidence="7 8" key="1">
    <citation type="journal article" date="2014" name="Nature">
        <title>An environmental bacterial taxon with a large and distinct metabolic repertoire.</title>
        <authorList>
            <person name="Wilson M.C."/>
            <person name="Mori T."/>
            <person name="Ruckert C."/>
            <person name="Uria A.R."/>
            <person name="Helf M.J."/>
            <person name="Takada K."/>
            <person name="Gernert C."/>
            <person name="Steffens U.A."/>
            <person name="Heycke N."/>
            <person name="Schmitt S."/>
            <person name="Rinke C."/>
            <person name="Helfrich E.J."/>
            <person name="Brachmann A.O."/>
            <person name="Gurgui C."/>
            <person name="Wakimoto T."/>
            <person name="Kracht M."/>
            <person name="Crusemann M."/>
            <person name="Hentschel U."/>
            <person name="Abe I."/>
            <person name="Matsunaga S."/>
            <person name="Kalinowski J."/>
            <person name="Takeyama H."/>
            <person name="Piel J."/>
        </authorList>
    </citation>
    <scope>NUCLEOTIDE SEQUENCE [LARGE SCALE GENOMIC DNA]</scope>
    <source>
        <strain evidence="8">TSY2</strain>
    </source>
</reference>
<dbReference type="InterPro" id="IPR024461">
    <property type="entry name" value="CCDC90-like"/>
</dbReference>
<accession>W4LZD4</accession>
<evidence type="ECO:0008006" key="9">
    <source>
        <dbReference type="Google" id="ProtNLM"/>
    </source>
</evidence>
<dbReference type="Gene3D" id="1.20.58.130">
    <property type="match status" value="1"/>
</dbReference>
<evidence type="ECO:0000256" key="1">
    <source>
        <dbReference type="ARBA" id="ARBA00004370"/>
    </source>
</evidence>
<proteinExistence type="predicted"/>
<protein>
    <recommendedName>
        <fullName evidence="9">DUF1640 domain-containing protein</fullName>
    </recommendedName>
</protein>
<comment type="caution">
    <text evidence="7">The sequence shown here is derived from an EMBL/GenBank/DDBJ whole genome shotgun (WGS) entry which is preliminary data.</text>
</comment>
<sequence length="169" mass="19022">MPFDALGYAQKRQEAGVPREHATAQASYLRDAFVEQERTLATKIDLAELRVDFEGLRGELRADFAELRADFEGLRGELRADFEGLRSEVRTEIQSVRTEMATLRADLREEMYAMDTRISRDIGDLKGAVGQIQGELQTIRRLFWAVVIIAFGLLFKEVITGTIVKLAGA</sequence>
<comment type="subcellular location">
    <subcellularLocation>
        <location evidence="1">Membrane</location>
    </subcellularLocation>
</comment>
<dbReference type="HOGENOM" id="CLU_128629_0_0_7"/>
<keyword evidence="5 6" id="KW-0472">Membrane</keyword>
<dbReference type="SUPFAM" id="SSF58113">
    <property type="entry name" value="Apolipoprotein A-I"/>
    <property type="match status" value="1"/>
</dbReference>
<keyword evidence="2 6" id="KW-0812">Transmembrane</keyword>
<evidence type="ECO:0000256" key="3">
    <source>
        <dbReference type="ARBA" id="ARBA00022989"/>
    </source>
</evidence>
<dbReference type="GO" id="GO:0016020">
    <property type="term" value="C:membrane"/>
    <property type="evidence" value="ECO:0007669"/>
    <property type="project" value="UniProtKB-SubCell"/>
</dbReference>